<protein>
    <submittedName>
        <fullName evidence="1">Uncharacterized protein</fullName>
    </submittedName>
</protein>
<sequence length="50" mass="5123">MAAADLILHGGKVYTAEPGQGLQQAVAMLILAKVDAAKVASFQIDKGALQ</sequence>
<dbReference type="EMBL" id="FZPC01000009">
    <property type="protein sequence ID" value="SNS88722.1"/>
    <property type="molecule type" value="Genomic_DNA"/>
</dbReference>
<keyword evidence="3" id="KW-1185">Reference proteome</keyword>
<reference evidence="2 3" key="2">
    <citation type="submission" date="2017-06" db="EMBL/GenBank/DDBJ databases">
        <authorList>
            <person name="Varghese N."/>
            <person name="Submissions S."/>
        </authorList>
    </citation>
    <scope>NUCLEOTIDE SEQUENCE [LARGE SCALE GENOMIC DNA]</scope>
    <source>
        <strain evidence="2 3">RLD-1</strain>
    </source>
</reference>
<dbReference type="Proteomes" id="UP000199693">
    <property type="component" value="Unassembled WGS sequence"/>
</dbReference>
<organism evidence="1 4">
    <name type="scientific">Pseudomonas delhiensis</name>
    <dbReference type="NCBI Taxonomy" id="366289"/>
    <lineage>
        <taxon>Bacteria</taxon>
        <taxon>Pseudomonadati</taxon>
        <taxon>Pseudomonadota</taxon>
        <taxon>Gammaproteobacteria</taxon>
        <taxon>Pseudomonadales</taxon>
        <taxon>Pseudomonadaceae</taxon>
        <taxon>Pseudomonas</taxon>
    </lineage>
</organism>
<gene>
    <name evidence="1" type="ORF">SAMN05216189_101963</name>
    <name evidence="2" type="ORF">SAMN06295949_10956</name>
</gene>
<evidence type="ECO:0000313" key="3">
    <source>
        <dbReference type="Proteomes" id="UP000198309"/>
    </source>
</evidence>
<accession>A0A239I5T2</accession>
<dbReference type="RefSeq" id="WP_167364810.1">
    <property type="nucleotide sequence ID" value="NZ_FNEC01000019.1"/>
</dbReference>
<dbReference type="AlphaFoldDB" id="A0A239I5T2"/>
<name>A0A239I5T2_9PSED</name>
<evidence type="ECO:0000313" key="1">
    <source>
        <dbReference type="EMBL" id="SDJ58854.1"/>
    </source>
</evidence>
<reference evidence="1 4" key="1">
    <citation type="submission" date="2016-10" db="EMBL/GenBank/DDBJ databases">
        <authorList>
            <person name="de Groot N.N."/>
        </authorList>
    </citation>
    <scope>NUCLEOTIDE SEQUENCE [LARGE SCALE GENOMIC DNA]</scope>
    <source>
        <strain evidence="1 4">CCM 7361</strain>
    </source>
</reference>
<dbReference type="Proteomes" id="UP000198309">
    <property type="component" value="Unassembled WGS sequence"/>
</dbReference>
<evidence type="ECO:0000313" key="4">
    <source>
        <dbReference type="Proteomes" id="UP000199693"/>
    </source>
</evidence>
<evidence type="ECO:0000313" key="2">
    <source>
        <dbReference type="EMBL" id="SNS88722.1"/>
    </source>
</evidence>
<dbReference type="EMBL" id="FNEC01000019">
    <property type="protein sequence ID" value="SDJ58854.1"/>
    <property type="molecule type" value="Genomic_DNA"/>
</dbReference>
<proteinExistence type="predicted"/>